<dbReference type="OrthoDB" id="60033at2759"/>
<evidence type="ECO:0000256" key="9">
    <source>
        <dbReference type="SAM" id="MobiDB-lite"/>
    </source>
</evidence>
<keyword evidence="4" id="KW-0238">DNA-binding</keyword>
<dbReference type="SUPFAM" id="SSF46785">
    <property type="entry name" value="Winged helix' DNA-binding domain"/>
    <property type="match status" value="1"/>
</dbReference>
<reference evidence="11 12" key="1">
    <citation type="journal article" date="2016" name="Mol. Biol. Evol.">
        <title>Comparative Genomics of Early-Diverging Mushroom-Forming Fungi Provides Insights into the Origins of Lignocellulose Decay Capabilities.</title>
        <authorList>
            <person name="Nagy L.G."/>
            <person name="Riley R."/>
            <person name="Tritt A."/>
            <person name="Adam C."/>
            <person name="Daum C."/>
            <person name="Floudas D."/>
            <person name="Sun H."/>
            <person name="Yadav J.S."/>
            <person name="Pangilinan J."/>
            <person name="Larsson K.H."/>
            <person name="Matsuura K."/>
            <person name="Barry K."/>
            <person name="Labutti K."/>
            <person name="Kuo R."/>
            <person name="Ohm R.A."/>
            <person name="Bhattacharya S.S."/>
            <person name="Shirouzu T."/>
            <person name="Yoshinaga Y."/>
            <person name="Martin F.M."/>
            <person name="Grigoriev I.V."/>
            <person name="Hibbett D.S."/>
        </authorList>
    </citation>
    <scope>NUCLEOTIDE SEQUENCE [LARGE SCALE GENOMIC DNA]</scope>
    <source>
        <strain evidence="11 12">HHB12733</strain>
    </source>
</reference>
<comment type="subcellular location">
    <subcellularLocation>
        <location evidence="1">Nucleus</location>
    </subcellularLocation>
</comment>
<dbReference type="InterPro" id="IPR000232">
    <property type="entry name" value="HSF_DNA-bd"/>
</dbReference>
<sequence length="652" mass="69955">MATTPNNLQVARIKPEQSKVAKQNVPAFLNKLATMVSDPDTDDLIRWSDDGESFFVPNHERFGRELLPKFFKHGNFSSFVRQLNMYGFHKVPHLQQGVLKNETESELWQFSNPNFKRDFPDLLPLIARKKGTLNMEERDENGNIIPGTGGGLRTGSNGLDLRTIANGISSIRRHQNAISNELKELQNSNSALWQEALAARERHQQHQETINKILRFLAGVFGPNVGMGMGGSPTSPSVAGVHDHKDDAAVIPRKKQRLMLEGGRAGAPVKTKSKRKAPAEGDDEYASPISPEEPSAFISPAVTDAHRFTEVTPSETAATPIAESAEPTPKANAVPLPHIKRSPSDAMFSPSLLTRSRTPIAGASSNPTDQNNVFNSTLQALLNSPNSAQRLLASLASMPQNGGFPPGVQVPQGPHTTQQAQLQPFAPYPSQPGAVPAYPYPYPGQNFDFNSLPPIAPTFPAGAQPYPAVPGPGAAAAPSHPNTMYQPTAADAQHAQMLQSVAQNSAGLQRAYQDTEAINADVDALQDSINSLINSLGIDPNAIQVPGQDEENMAEAEQEPEMTAHGAEQADFDIEAFLNSLNAVDPNAPIVPDGVGNGTTVPNPQFDAFLDDMSSQGNSSPRSWAEDGVADIPPLPPINGAPPPAKRRKGGK</sequence>
<dbReference type="PROSITE" id="PS00434">
    <property type="entry name" value="HSF_DOMAIN"/>
    <property type="match status" value="1"/>
</dbReference>
<feature type="region of interest" description="Disordered" evidence="9">
    <location>
        <begin position="319"/>
        <end position="349"/>
    </location>
</feature>
<keyword evidence="6" id="KW-0539">Nucleus</keyword>
<proteinExistence type="inferred from homology"/>
<evidence type="ECO:0000256" key="8">
    <source>
        <dbReference type="RuleBase" id="RU004020"/>
    </source>
</evidence>
<evidence type="ECO:0000256" key="5">
    <source>
        <dbReference type="ARBA" id="ARBA00023163"/>
    </source>
</evidence>
<dbReference type="PRINTS" id="PR00056">
    <property type="entry name" value="HSFDOMAIN"/>
</dbReference>
<dbReference type="GO" id="GO:0043565">
    <property type="term" value="F:sequence-specific DNA binding"/>
    <property type="evidence" value="ECO:0007669"/>
    <property type="project" value="InterPro"/>
</dbReference>
<evidence type="ECO:0000256" key="6">
    <source>
        <dbReference type="ARBA" id="ARBA00023242"/>
    </source>
</evidence>
<dbReference type="InterPro" id="IPR036388">
    <property type="entry name" value="WH-like_DNA-bd_sf"/>
</dbReference>
<gene>
    <name evidence="11" type="ORF">CALCODRAFT_496479</name>
</gene>
<feature type="compositionally biased region" description="Pro residues" evidence="9">
    <location>
        <begin position="633"/>
        <end position="644"/>
    </location>
</feature>
<feature type="region of interest" description="Disordered" evidence="9">
    <location>
        <begin position="260"/>
        <end position="294"/>
    </location>
</feature>
<dbReference type="EMBL" id="KV423967">
    <property type="protein sequence ID" value="KZT57180.1"/>
    <property type="molecule type" value="Genomic_DNA"/>
</dbReference>
<feature type="compositionally biased region" description="Polar residues" evidence="9">
    <location>
        <begin position="613"/>
        <end position="622"/>
    </location>
</feature>
<evidence type="ECO:0000256" key="3">
    <source>
        <dbReference type="ARBA" id="ARBA00023015"/>
    </source>
</evidence>
<dbReference type="Gene3D" id="1.10.10.10">
    <property type="entry name" value="Winged helix-like DNA-binding domain superfamily/Winged helix DNA-binding domain"/>
    <property type="match status" value="1"/>
</dbReference>
<evidence type="ECO:0000256" key="7">
    <source>
        <dbReference type="ARBA" id="ARBA00062171"/>
    </source>
</evidence>
<dbReference type="PANTHER" id="PTHR10015:SF427">
    <property type="entry name" value="HEAT SHOCK FACTOR PROTEIN"/>
    <property type="match status" value="1"/>
</dbReference>
<keyword evidence="12" id="KW-1185">Reference proteome</keyword>
<evidence type="ECO:0000313" key="11">
    <source>
        <dbReference type="EMBL" id="KZT57180.1"/>
    </source>
</evidence>
<evidence type="ECO:0000256" key="4">
    <source>
        <dbReference type="ARBA" id="ARBA00023125"/>
    </source>
</evidence>
<feature type="domain" description="HSF-type DNA-binding" evidence="10">
    <location>
        <begin position="67"/>
        <end position="91"/>
    </location>
</feature>
<comment type="similarity">
    <text evidence="2 8">Belongs to the HSF family.</text>
</comment>
<feature type="region of interest" description="Disordered" evidence="9">
    <location>
        <begin position="596"/>
        <end position="652"/>
    </location>
</feature>
<evidence type="ECO:0000256" key="1">
    <source>
        <dbReference type="ARBA" id="ARBA00004123"/>
    </source>
</evidence>
<dbReference type="STRING" id="1353952.A0A165FTE9"/>
<dbReference type="GO" id="GO:0005634">
    <property type="term" value="C:nucleus"/>
    <property type="evidence" value="ECO:0007669"/>
    <property type="project" value="UniProtKB-SubCell"/>
</dbReference>
<dbReference type="Proteomes" id="UP000076842">
    <property type="component" value="Unassembled WGS sequence"/>
</dbReference>
<name>A0A165FTE9_9BASI</name>
<dbReference type="SMART" id="SM00415">
    <property type="entry name" value="HSF"/>
    <property type="match status" value="1"/>
</dbReference>
<dbReference type="FunCoup" id="A0A165FTE9">
    <property type="interactions" value="219"/>
</dbReference>
<dbReference type="InParanoid" id="A0A165FTE9"/>
<dbReference type="GO" id="GO:0003700">
    <property type="term" value="F:DNA-binding transcription factor activity"/>
    <property type="evidence" value="ECO:0007669"/>
    <property type="project" value="InterPro"/>
</dbReference>
<organism evidence="11 12">
    <name type="scientific">Calocera cornea HHB12733</name>
    <dbReference type="NCBI Taxonomy" id="1353952"/>
    <lineage>
        <taxon>Eukaryota</taxon>
        <taxon>Fungi</taxon>
        <taxon>Dikarya</taxon>
        <taxon>Basidiomycota</taxon>
        <taxon>Agaricomycotina</taxon>
        <taxon>Dacrymycetes</taxon>
        <taxon>Dacrymycetales</taxon>
        <taxon>Dacrymycetaceae</taxon>
        <taxon>Calocera</taxon>
    </lineage>
</organism>
<keyword evidence="5" id="KW-0804">Transcription</keyword>
<keyword evidence="3" id="KW-0805">Transcription regulation</keyword>
<dbReference type="PANTHER" id="PTHR10015">
    <property type="entry name" value="HEAT SHOCK TRANSCRIPTION FACTOR"/>
    <property type="match status" value="1"/>
</dbReference>
<protein>
    <recommendedName>
        <fullName evidence="10">HSF-type DNA-binding domain-containing protein</fullName>
    </recommendedName>
</protein>
<evidence type="ECO:0000313" key="12">
    <source>
        <dbReference type="Proteomes" id="UP000076842"/>
    </source>
</evidence>
<dbReference type="Pfam" id="PF00447">
    <property type="entry name" value="HSF_DNA-bind"/>
    <property type="match status" value="1"/>
</dbReference>
<evidence type="ECO:0000256" key="2">
    <source>
        <dbReference type="ARBA" id="ARBA00006403"/>
    </source>
</evidence>
<accession>A0A165FTE9</accession>
<dbReference type="AlphaFoldDB" id="A0A165FTE9"/>
<evidence type="ECO:0000259" key="10">
    <source>
        <dbReference type="PROSITE" id="PS00434"/>
    </source>
</evidence>
<dbReference type="FunFam" id="1.10.10.10:FF:000027">
    <property type="entry name" value="Heat shock transcription factor 1"/>
    <property type="match status" value="1"/>
</dbReference>
<comment type="subunit">
    <text evidence="7">Homotrimer. Homotrimerization increases the affinity of HSF1 to DNA. Interacts with transcriptional coregulator SSA1 on chromatin.</text>
</comment>
<dbReference type="InterPro" id="IPR036390">
    <property type="entry name" value="WH_DNA-bd_sf"/>
</dbReference>